<reference evidence="1 2" key="1">
    <citation type="submission" date="2024-01" db="EMBL/GenBank/DDBJ databases">
        <title>Genome assemblies of Stephania.</title>
        <authorList>
            <person name="Yang L."/>
        </authorList>
    </citation>
    <scope>NUCLEOTIDE SEQUENCE [LARGE SCALE GENOMIC DNA]</scope>
    <source>
        <strain evidence="1">QJT</strain>
        <tissue evidence="1">Leaf</tissue>
    </source>
</reference>
<gene>
    <name evidence="1" type="ORF">Sjap_008101</name>
</gene>
<dbReference type="AlphaFoldDB" id="A0AAP0JR77"/>
<organism evidence="1 2">
    <name type="scientific">Stephania japonica</name>
    <dbReference type="NCBI Taxonomy" id="461633"/>
    <lineage>
        <taxon>Eukaryota</taxon>
        <taxon>Viridiplantae</taxon>
        <taxon>Streptophyta</taxon>
        <taxon>Embryophyta</taxon>
        <taxon>Tracheophyta</taxon>
        <taxon>Spermatophyta</taxon>
        <taxon>Magnoliopsida</taxon>
        <taxon>Ranunculales</taxon>
        <taxon>Menispermaceae</taxon>
        <taxon>Menispermoideae</taxon>
        <taxon>Cissampelideae</taxon>
        <taxon>Stephania</taxon>
    </lineage>
</organism>
<dbReference type="EMBL" id="JBBNAE010000003">
    <property type="protein sequence ID" value="KAK9137507.1"/>
    <property type="molecule type" value="Genomic_DNA"/>
</dbReference>
<comment type="caution">
    <text evidence="1">The sequence shown here is derived from an EMBL/GenBank/DDBJ whole genome shotgun (WGS) entry which is preliminary data.</text>
</comment>
<keyword evidence="2" id="KW-1185">Reference proteome</keyword>
<evidence type="ECO:0000313" key="2">
    <source>
        <dbReference type="Proteomes" id="UP001417504"/>
    </source>
</evidence>
<dbReference type="Proteomes" id="UP001417504">
    <property type="component" value="Unassembled WGS sequence"/>
</dbReference>
<accession>A0AAP0JR77</accession>
<proteinExistence type="predicted"/>
<evidence type="ECO:0000313" key="1">
    <source>
        <dbReference type="EMBL" id="KAK9137507.1"/>
    </source>
</evidence>
<name>A0AAP0JR77_9MAGN</name>
<protein>
    <submittedName>
        <fullName evidence="1">Uncharacterized protein</fullName>
    </submittedName>
</protein>
<sequence>MRARSLNYQQEEKCVFEVDKSFLSRLRKSQNSQRNFTELLEEKVMTFESKHRLLVKDGFIMDLIHSQALSA</sequence>